<comment type="caution">
    <text evidence="3">The sequence shown here is derived from an EMBL/GenBank/DDBJ whole genome shotgun (WGS) entry which is preliminary data.</text>
</comment>
<accession>A0AAX6M6L9</accession>
<dbReference type="EMBL" id="JBANMG010000010">
    <property type="protein sequence ID" value="KAK6948220.1"/>
    <property type="molecule type" value="Genomic_DNA"/>
</dbReference>
<dbReference type="PROSITE" id="PS00036">
    <property type="entry name" value="BZIP_BASIC"/>
    <property type="match status" value="1"/>
</dbReference>
<name>A0AAX6M6L9_9PEZI</name>
<gene>
    <name evidence="3" type="ORF">Daesc_009984</name>
</gene>
<dbReference type="GO" id="GO:0003700">
    <property type="term" value="F:DNA-binding transcription factor activity"/>
    <property type="evidence" value="ECO:0007669"/>
    <property type="project" value="InterPro"/>
</dbReference>
<feature type="compositionally biased region" description="Low complexity" evidence="1">
    <location>
        <begin position="200"/>
        <end position="213"/>
    </location>
</feature>
<feature type="region of interest" description="Disordered" evidence="1">
    <location>
        <begin position="385"/>
        <end position="443"/>
    </location>
</feature>
<evidence type="ECO:0000313" key="3">
    <source>
        <dbReference type="EMBL" id="KAK6948220.1"/>
    </source>
</evidence>
<sequence length="443" mass="49277">MDQDQINQWQEQHQLDQLRERQRQRMRQGEFSSYGDGNQNVMAQPNGPSFNPINGIPSMIAPGVSSGIQSTPHMAMSTFTPLPTPRPSLSPHEQGSIQPVSSMLSPNFQNFGLDGFNMHTHYNPHSTFQNMPGMLPLPQNSGFLQQFPVGPLPTPMPNIPDGPIQMPSSMAVTMPTAMPTATSDFNAMPPVPRRQPDPSPAANSNSPTPGPNNSERRVANRRSRRSRASSEQDRISELSDLSNLRWRPGMRQTRILDSWSEERKEAARIRNEFISRCKAEHTRKQNRVSARKSRKKKEDALHAAWENVASLRERVAELTEQAARNQNAAEERDRTIATLAAQNEALVARIDQLRGLSRGNDETMTTLQYPQPPVTALAPEFRAEAEAQRASSSQPGQGAFNAGFDRHDLLSSGFPPLGEGENTAEQNPGFDYHSLDGFLDDEE</sequence>
<dbReference type="Proteomes" id="UP001369815">
    <property type="component" value="Unassembled WGS sequence"/>
</dbReference>
<dbReference type="AlphaFoldDB" id="A0AAX6M6L9"/>
<reference evidence="3 4" key="1">
    <citation type="journal article" date="2024" name="Front Chem Biol">
        <title>Unveiling the potential of Daldinia eschscholtzii MFLUCC 19-0629 through bioactivity and bioinformatics studies for enhanced sustainable agriculture production.</title>
        <authorList>
            <person name="Brooks S."/>
            <person name="Weaver J.A."/>
            <person name="Klomchit A."/>
            <person name="Alharthi S.A."/>
            <person name="Onlamun T."/>
            <person name="Nurani R."/>
            <person name="Vong T.K."/>
            <person name="Alberti F."/>
            <person name="Greco C."/>
        </authorList>
    </citation>
    <scope>NUCLEOTIDE SEQUENCE [LARGE SCALE GENOMIC DNA]</scope>
    <source>
        <strain evidence="3">MFLUCC 19-0629</strain>
    </source>
</reference>
<proteinExistence type="predicted"/>
<feature type="region of interest" description="Disordered" evidence="1">
    <location>
        <begin position="179"/>
        <end position="237"/>
    </location>
</feature>
<feature type="compositionally biased region" description="Basic and acidic residues" evidence="1">
    <location>
        <begin position="228"/>
        <end position="237"/>
    </location>
</feature>
<feature type="domain" description="BZIP" evidence="2">
    <location>
        <begin position="283"/>
        <end position="296"/>
    </location>
</feature>
<evidence type="ECO:0000259" key="2">
    <source>
        <dbReference type="PROSITE" id="PS00036"/>
    </source>
</evidence>
<keyword evidence="4" id="KW-1185">Reference proteome</keyword>
<dbReference type="InterPro" id="IPR004827">
    <property type="entry name" value="bZIP"/>
</dbReference>
<protein>
    <recommendedName>
        <fullName evidence="2">BZIP domain-containing protein</fullName>
    </recommendedName>
</protein>
<evidence type="ECO:0000313" key="4">
    <source>
        <dbReference type="Proteomes" id="UP001369815"/>
    </source>
</evidence>
<evidence type="ECO:0000256" key="1">
    <source>
        <dbReference type="SAM" id="MobiDB-lite"/>
    </source>
</evidence>
<feature type="compositionally biased region" description="Pro residues" evidence="1">
    <location>
        <begin position="189"/>
        <end position="199"/>
    </location>
</feature>
<organism evidence="3 4">
    <name type="scientific">Daldinia eschscholtzii</name>
    <dbReference type="NCBI Taxonomy" id="292717"/>
    <lineage>
        <taxon>Eukaryota</taxon>
        <taxon>Fungi</taxon>
        <taxon>Dikarya</taxon>
        <taxon>Ascomycota</taxon>
        <taxon>Pezizomycotina</taxon>
        <taxon>Sordariomycetes</taxon>
        <taxon>Xylariomycetidae</taxon>
        <taxon>Xylariales</taxon>
        <taxon>Hypoxylaceae</taxon>
        <taxon>Daldinia</taxon>
    </lineage>
</organism>
<feature type="region of interest" description="Disordered" evidence="1">
    <location>
        <begin position="19"/>
        <end position="40"/>
    </location>
</feature>